<dbReference type="GO" id="GO:0042558">
    <property type="term" value="P:pteridine-containing compound metabolic process"/>
    <property type="evidence" value="ECO:0007669"/>
    <property type="project" value="InterPro"/>
</dbReference>
<accession>A0A512L603</accession>
<dbReference type="EMBL" id="BKAD01000009">
    <property type="protein sequence ID" value="GEP29905.1"/>
    <property type="molecule type" value="Genomic_DNA"/>
</dbReference>
<dbReference type="InterPro" id="IPR000489">
    <property type="entry name" value="Pterin-binding_dom"/>
</dbReference>
<dbReference type="InterPro" id="IPR045406">
    <property type="entry name" value="DUF6513"/>
</dbReference>
<dbReference type="Gene3D" id="3.20.20.20">
    <property type="entry name" value="Dihydropteroate synthase-like"/>
    <property type="match status" value="1"/>
</dbReference>
<dbReference type="InterPro" id="IPR011005">
    <property type="entry name" value="Dihydropteroate_synth-like_sf"/>
</dbReference>
<proteinExistence type="predicted"/>
<reference evidence="2 3" key="1">
    <citation type="submission" date="2019-07" db="EMBL/GenBank/DDBJ databases">
        <title>Whole genome shotgun sequence of Thiobacillus plumbophilus NBRC 107929.</title>
        <authorList>
            <person name="Hosoyama A."/>
            <person name="Uohara A."/>
            <person name="Ohji S."/>
            <person name="Ichikawa N."/>
        </authorList>
    </citation>
    <scope>NUCLEOTIDE SEQUENCE [LARGE SCALE GENOMIC DNA]</scope>
    <source>
        <strain evidence="2 3">NBRC 107929</strain>
    </source>
</reference>
<dbReference type="Pfam" id="PF20123">
    <property type="entry name" value="DUF6513"/>
    <property type="match status" value="1"/>
</dbReference>
<feature type="domain" description="Pterin-binding" evidence="1">
    <location>
        <begin position="94"/>
        <end position="326"/>
    </location>
</feature>
<dbReference type="PROSITE" id="PS50972">
    <property type="entry name" value="PTERIN_BINDING"/>
    <property type="match status" value="1"/>
</dbReference>
<gene>
    <name evidence="2" type="ORF">TPL01_10430</name>
</gene>
<dbReference type="Proteomes" id="UP000321337">
    <property type="component" value="Unassembled WGS sequence"/>
</dbReference>
<evidence type="ECO:0000313" key="3">
    <source>
        <dbReference type="Proteomes" id="UP000321337"/>
    </source>
</evidence>
<name>A0A512L603_9PROT</name>
<evidence type="ECO:0000313" key="2">
    <source>
        <dbReference type="EMBL" id="GEP29905.1"/>
    </source>
</evidence>
<sequence length="466" mass="51348">MPEHILFLTGRLAEPQLKRVLTSLGDAEFTWSVHVLGLQVAGLMTADMIRRRLTDTQGADRILVPGRCRGDLAALSSHFGIPVERGPDELMDLPEFFGRQRHAPDLTRHDVTLFAELVDAPRMSVDAILAQAAAYAADGADVIDIGGLPQTHFPHLEEVVQALKAEGYRVSVDSLDPDELLRGGRAGADYLLSLTLDTLHLADEVASIPVLIPAHHGDLDNLIAAMERLEAKNKPYLADPILDPLPFGFAASLARYHELRRRMPQAEILMGTGNVSELTDADTPGIHALLLGIMAELNIHALLTTQVSPHCRSAVREIDAARRLMFAAREAQSLPRDISDALLGLRHRKPFPYASHEIAAMASAVRDPNFRIQVSQTGIHIYNRDGLHIATDPFDLWPHLQLEHDGSHAFYLGVELARAQIAWQLGKRYNQDEELAWGCMLPRQAQDLNTHCAPGSTLRKTPTEPS</sequence>
<comment type="caution">
    <text evidence="2">The sequence shown here is derived from an EMBL/GenBank/DDBJ whole genome shotgun (WGS) entry which is preliminary data.</text>
</comment>
<dbReference type="SUPFAM" id="SSF51717">
    <property type="entry name" value="Dihydropteroate synthetase-like"/>
    <property type="match status" value="1"/>
</dbReference>
<evidence type="ECO:0000259" key="1">
    <source>
        <dbReference type="PROSITE" id="PS50972"/>
    </source>
</evidence>
<protein>
    <submittedName>
        <fullName evidence="2">Dihydropteroate synthase</fullName>
    </submittedName>
</protein>
<dbReference type="OrthoDB" id="4029442at2"/>
<dbReference type="RefSeq" id="WP_147071480.1">
    <property type="nucleotide sequence ID" value="NZ_AP021884.1"/>
</dbReference>
<keyword evidence="3" id="KW-1185">Reference proteome</keyword>
<organism evidence="2 3">
    <name type="scientific">Sulfuriferula plumbiphila</name>
    <dbReference type="NCBI Taxonomy" id="171865"/>
    <lineage>
        <taxon>Bacteria</taxon>
        <taxon>Pseudomonadati</taxon>
        <taxon>Pseudomonadota</taxon>
        <taxon>Betaproteobacteria</taxon>
        <taxon>Nitrosomonadales</taxon>
        <taxon>Sulfuricellaceae</taxon>
        <taxon>Sulfuriferula</taxon>
    </lineage>
</organism>
<dbReference type="AlphaFoldDB" id="A0A512L603"/>